<comment type="caution">
    <text evidence="1">The sequence shown here is derived from an EMBL/GenBank/DDBJ whole genome shotgun (WGS) entry which is preliminary data.</text>
</comment>
<protein>
    <submittedName>
        <fullName evidence="1">Uncharacterized protein</fullName>
    </submittedName>
</protein>
<evidence type="ECO:0000313" key="2">
    <source>
        <dbReference type="Proteomes" id="UP001207654"/>
    </source>
</evidence>
<dbReference type="Proteomes" id="UP001207654">
    <property type="component" value="Unassembled WGS sequence"/>
</dbReference>
<accession>A0ABT4AKB2</accession>
<keyword evidence="2" id="KW-1185">Reference proteome</keyword>
<sequence>MSTRFDVEVVRRFHPEQLRPEWSGEGQALCRALGTGSVRAMRDIIARVRQGAAPSGDEAFSQELAARLRAEESELRERARNLAARLARVVPVGRPLTEIGDRVATPLQRARAEVRP</sequence>
<organism evidence="1 2">
    <name type="scientific">Archangium lansingense</name>
    <dbReference type="NCBI Taxonomy" id="2995310"/>
    <lineage>
        <taxon>Bacteria</taxon>
        <taxon>Pseudomonadati</taxon>
        <taxon>Myxococcota</taxon>
        <taxon>Myxococcia</taxon>
        <taxon>Myxococcales</taxon>
        <taxon>Cystobacterineae</taxon>
        <taxon>Archangiaceae</taxon>
        <taxon>Archangium</taxon>
    </lineage>
</organism>
<dbReference type="RefSeq" id="WP_267540719.1">
    <property type="nucleotide sequence ID" value="NZ_JAPNKA010000001.1"/>
</dbReference>
<proteinExistence type="predicted"/>
<evidence type="ECO:0000313" key="1">
    <source>
        <dbReference type="EMBL" id="MCY1082143.1"/>
    </source>
</evidence>
<gene>
    <name evidence="1" type="ORF">OV287_47640</name>
</gene>
<dbReference type="EMBL" id="JAPNKA010000001">
    <property type="protein sequence ID" value="MCY1082143.1"/>
    <property type="molecule type" value="Genomic_DNA"/>
</dbReference>
<reference evidence="1 2" key="1">
    <citation type="submission" date="2022-11" db="EMBL/GenBank/DDBJ databases">
        <title>Minimal conservation of predation-associated metabolite biosynthetic gene clusters underscores biosynthetic potential of Myxococcota including descriptions for ten novel species: Archangium lansinium sp. nov., Myxococcus landrumus sp. nov., Nannocystis bai.</title>
        <authorList>
            <person name="Ahearne A."/>
            <person name="Stevens C."/>
            <person name="Phillips K."/>
        </authorList>
    </citation>
    <scope>NUCLEOTIDE SEQUENCE [LARGE SCALE GENOMIC DNA]</scope>
    <source>
        <strain evidence="1 2">MIWBW</strain>
    </source>
</reference>
<name>A0ABT4AKB2_9BACT</name>